<dbReference type="EMBL" id="FOOQ01000012">
    <property type="protein sequence ID" value="SFH06771.1"/>
    <property type="molecule type" value="Genomic_DNA"/>
</dbReference>
<sequence length="224" mass="24814">MNPYWNSLTCLYQKGNQRVVAKTKPTYPITIDVITNLARGVDVFTSNTFLVTGETTALVDTGANFDVVSAVREQTDELDRVYLTHTHEDHVGNVEAVREAFGVETWGYDPDNPLVDRELADGETVEIGDDDYVAVHTPGHKDDHLCLYSRDARTLFAGDLVFANGSFGRTDLEEGHRPTLIDSIDRIRETVGEDLDAMHTGHGPSVEDRPFEDIEFAGNAARMG</sequence>
<dbReference type="SMART" id="SM00849">
    <property type="entry name" value="Lactamase_B"/>
    <property type="match status" value="1"/>
</dbReference>
<organism evidence="6 7">
    <name type="scientific">Halopelagius inordinatus</name>
    <dbReference type="NCBI Taxonomy" id="553467"/>
    <lineage>
        <taxon>Archaea</taxon>
        <taxon>Methanobacteriati</taxon>
        <taxon>Methanobacteriota</taxon>
        <taxon>Stenosarchaea group</taxon>
        <taxon>Halobacteria</taxon>
        <taxon>Halobacteriales</taxon>
        <taxon>Haloferacaceae</taxon>
    </lineage>
</organism>
<dbReference type="GO" id="GO:0016787">
    <property type="term" value="F:hydrolase activity"/>
    <property type="evidence" value="ECO:0007669"/>
    <property type="project" value="UniProtKB-KW"/>
</dbReference>
<evidence type="ECO:0000259" key="5">
    <source>
        <dbReference type="SMART" id="SM00849"/>
    </source>
</evidence>
<evidence type="ECO:0000256" key="3">
    <source>
        <dbReference type="ARBA" id="ARBA00022801"/>
    </source>
</evidence>
<keyword evidence="2" id="KW-0479">Metal-binding</keyword>
<comment type="cofactor">
    <cofactor evidence="1">
        <name>Zn(2+)</name>
        <dbReference type="ChEBI" id="CHEBI:29105"/>
    </cofactor>
</comment>
<evidence type="ECO:0000256" key="1">
    <source>
        <dbReference type="ARBA" id="ARBA00001947"/>
    </source>
</evidence>
<dbReference type="Pfam" id="PF00753">
    <property type="entry name" value="Lactamase_B"/>
    <property type="match status" value="1"/>
</dbReference>
<dbReference type="InterPro" id="IPR051453">
    <property type="entry name" value="MBL_Glyoxalase_II"/>
</dbReference>
<dbReference type="CDD" id="cd06262">
    <property type="entry name" value="metallo-hydrolase-like_MBL-fold"/>
    <property type="match status" value="1"/>
</dbReference>
<keyword evidence="3" id="KW-0378">Hydrolase</keyword>
<dbReference type="PANTHER" id="PTHR46233:SF3">
    <property type="entry name" value="HYDROXYACYLGLUTATHIONE HYDROLASE GLOC"/>
    <property type="match status" value="1"/>
</dbReference>
<dbReference type="GO" id="GO:0046872">
    <property type="term" value="F:metal ion binding"/>
    <property type="evidence" value="ECO:0007669"/>
    <property type="project" value="UniProtKB-KW"/>
</dbReference>
<dbReference type="SUPFAM" id="SSF56281">
    <property type="entry name" value="Metallo-hydrolase/oxidoreductase"/>
    <property type="match status" value="1"/>
</dbReference>
<dbReference type="InterPro" id="IPR001279">
    <property type="entry name" value="Metallo-B-lactamas"/>
</dbReference>
<evidence type="ECO:0000313" key="6">
    <source>
        <dbReference type="EMBL" id="SFH06771.1"/>
    </source>
</evidence>
<evidence type="ECO:0000256" key="4">
    <source>
        <dbReference type="ARBA" id="ARBA00022833"/>
    </source>
</evidence>
<dbReference type="STRING" id="553467.SAMN04488063_0068"/>
<name>A0A1I2X4A7_9EURY</name>
<dbReference type="Proteomes" id="UP000198876">
    <property type="component" value="Unassembled WGS sequence"/>
</dbReference>
<evidence type="ECO:0000256" key="2">
    <source>
        <dbReference type="ARBA" id="ARBA00022723"/>
    </source>
</evidence>
<dbReference type="InterPro" id="IPR036866">
    <property type="entry name" value="RibonucZ/Hydroxyglut_hydro"/>
</dbReference>
<feature type="domain" description="Metallo-beta-lactamase" evidence="5">
    <location>
        <begin position="45"/>
        <end position="202"/>
    </location>
</feature>
<accession>A0A1I2X4A7</accession>
<proteinExistence type="predicted"/>
<gene>
    <name evidence="6" type="ORF">SAMN04488063_0068</name>
</gene>
<dbReference type="PANTHER" id="PTHR46233">
    <property type="entry name" value="HYDROXYACYLGLUTATHIONE HYDROLASE GLOC"/>
    <property type="match status" value="1"/>
</dbReference>
<reference evidence="7" key="1">
    <citation type="submission" date="2016-10" db="EMBL/GenBank/DDBJ databases">
        <authorList>
            <person name="Varghese N."/>
            <person name="Submissions S."/>
        </authorList>
    </citation>
    <scope>NUCLEOTIDE SEQUENCE [LARGE SCALE GENOMIC DNA]</scope>
    <source>
        <strain evidence="7">CGMCC 1.7739</strain>
    </source>
</reference>
<evidence type="ECO:0000313" key="7">
    <source>
        <dbReference type="Proteomes" id="UP000198876"/>
    </source>
</evidence>
<keyword evidence="7" id="KW-1185">Reference proteome</keyword>
<keyword evidence="4" id="KW-0862">Zinc</keyword>
<dbReference type="AlphaFoldDB" id="A0A1I2X4A7"/>
<dbReference type="Gene3D" id="3.60.15.10">
    <property type="entry name" value="Ribonuclease Z/Hydroxyacylglutathione hydrolase-like"/>
    <property type="match status" value="1"/>
</dbReference>
<protein>
    <submittedName>
        <fullName evidence="6">Glyoxylase, beta-lactamase superfamily II</fullName>
    </submittedName>
</protein>